<dbReference type="InterPro" id="IPR037293">
    <property type="entry name" value="Gal_Oxidase_central_sf"/>
</dbReference>
<dbReference type="Pfam" id="PF18962">
    <property type="entry name" value="Por_Secre_tail"/>
    <property type="match status" value="1"/>
</dbReference>
<keyword evidence="1 2" id="KW-0732">Signal</keyword>
<evidence type="ECO:0000313" key="4">
    <source>
        <dbReference type="EMBL" id="CAD0003774.1"/>
    </source>
</evidence>
<dbReference type="NCBIfam" id="TIGR04183">
    <property type="entry name" value="Por_Secre_tail"/>
    <property type="match status" value="1"/>
</dbReference>
<sequence length="478" mass="49723">MKKTLLLILFPLFSFSQAQIGNDIYGDAENNQFGSSVAISADGTIIASGGIGFNTVRVYKNVDGSWIQLGADLKSSWLSGTSISLSSDGTIIAVGNPENSNNGNNAGSVDVYKNVSGTWTTIGNLYGLTAGDFFGTSVSISSDGSILGIGAYNKNGSAVKSGQVTVFQNISGSWTQIGNAINGKLASDRFGKKLKISADGSILAVGAPESDGNGEDSGQVRVFQNISGSWIQIGNDINGEGAGDLSGNNLALSSDGTILAIGAPRNDGNGSDSGHVRVYFNNAGTWKQIGSDINGEEYRDYSGQDVSLSSDGKILAVGAIYNYGKAGKNTGHVRTYQNVAGVWKKFGADIDGTAVDDNSGGSVALSSNGKVLVIGAVANALKGPYTGQVRVFSLTGMLSTDKFVMDNFSIYPNPASEVVNINLSEILTLEKVNIYNTLGQLVKTEKSNAVSVSSLSNGTYYFEIITDKGKGTKTVLVK</sequence>
<evidence type="ECO:0000259" key="3">
    <source>
        <dbReference type="Pfam" id="PF18962"/>
    </source>
</evidence>
<evidence type="ECO:0000313" key="5">
    <source>
        <dbReference type="Proteomes" id="UP000530060"/>
    </source>
</evidence>
<dbReference type="Proteomes" id="UP000530060">
    <property type="component" value="Unassembled WGS sequence"/>
</dbReference>
<dbReference type="SUPFAM" id="SSF50965">
    <property type="entry name" value="Galactose oxidase, central domain"/>
    <property type="match status" value="1"/>
</dbReference>
<dbReference type="InterPro" id="IPR026444">
    <property type="entry name" value="Secre_tail"/>
</dbReference>
<dbReference type="Gene3D" id="2.130.10.80">
    <property type="entry name" value="Galactose oxidase/kelch, beta-propeller"/>
    <property type="match status" value="2"/>
</dbReference>
<feature type="signal peptide" evidence="2">
    <location>
        <begin position="1"/>
        <end position="18"/>
    </location>
</feature>
<feature type="chain" id="PRO_5027604734" description="Secretion system C-terminal sorting domain-containing protein" evidence="2">
    <location>
        <begin position="19"/>
        <end position="478"/>
    </location>
</feature>
<gene>
    <name evidence="4" type="ORF">FLAT13_01854</name>
</gene>
<dbReference type="PANTHER" id="PTHR36220">
    <property type="entry name" value="UNNAMED PRODUCT"/>
    <property type="match status" value="1"/>
</dbReference>
<dbReference type="InterPro" id="IPR011043">
    <property type="entry name" value="Gal_Oxase/kelch_b-propeller"/>
</dbReference>
<feature type="domain" description="Secretion system C-terminal sorting" evidence="3">
    <location>
        <begin position="410"/>
        <end position="476"/>
    </location>
</feature>
<protein>
    <recommendedName>
        <fullName evidence="3">Secretion system C-terminal sorting domain-containing protein</fullName>
    </recommendedName>
</protein>
<dbReference type="AlphaFoldDB" id="A0A6V6YWZ8"/>
<evidence type="ECO:0000256" key="1">
    <source>
        <dbReference type="ARBA" id="ARBA00022729"/>
    </source>
</evidence>
<evidence type="ECO:0000256" key="2">
    <source>
        <dbReference type="SAM" id="SignalP"/>
    </source>
</evidence>
<comment type="caution">
    <text evidence="4">The sequence shown here is derived from an EMBL/GenBank/DDBJ whole genome shotgun (WGS) entry which is preliminary data.</text>
</comment>
<reference evidence="4 5" key="1">
    <citation type="submission" date="2020-06" db="EMBL/GenBank/DDBJ databases">
        <authorList>
            <person name="Criscuolo A."/>
        </authorList>
    </citation>
    <scope>NUCLEOTIDE SEQUENCE [LARGE SCALE GENOMIC DNA]</scope>
    <source>
        <strain evidence="5">CIP 111411</strain>
    </source>
</reference>
<dbReference type="EMBL" id="CAIJDP010000065">
    <property type="protein sequence ID" value="CAD0003774.1"/>
    <property type="molecule type" value="Genomic_DNA"/>
</dbReference>
<name>A0A6V6YWZ8_9FLAO</name>
<keyword evidence="5" id="KW-1185">Reference proteome</keyword>
<organism evidence="4 5">
    <name type="scientific">Flavobacterium salmonis</name>
    <dbReference type="NCBI Taxonomy" id="2654844"/>
    <lineage>
        <taxon>Bacteria</taxon>
        <taxon>Pseudomonadati</taxon>
        <taxon>Bacteroidota</taxon>
        <taxon>Flavobacteriia</taxon>
        <taxon>Flavobacteriales</taxon>
        <taxon>Flavobacteriaceae</taxon>
        <taxon>Flavobacterium</taxon>
    </lineage>
</organism>
<proteinExistence type="predicted"/>
<dbReference type="RefSeq" id="WP_078226739.1">
    <property type="nucleotide sequence ID" value="NZ_CAIJDP010000065.1"/>
</dbReference>
<dbReference type="PANTHER" id="PTHR36220:SF1">
    <property type="entry name" value="GAMMA TUBULIN COMPLEX COMPONENT C-TERMINAL DOMAIN-CONTAINING PROTEIN"/>
    <property type="match status" value="1"/>
</dbReference>
<accession>A0A6V6YWZ8</accession>